<comment type="caution">
    <text evidence="2">The sequence shown here is derived from an EMBL/GenBank/DDBJ whole genome shotgun (WGS) entry which is preliminary data.</text>
</comment>
<keyword evidence="3" id="KW-1185">Reference proteome</keyword>
<protein>
    <submittedName>
        <fullName evidence="2">Uncharacterized protein</fullName>
    </submittedName>
</protein>
<gene>
    <name evidence="2" type="ORF">BHF71_09120</name>
</gene>
<feature type="chain" id="PRO_5008912749" evidence="1">
    <location>
        <begin position="24"/>
        <end position="178"/>
    </location>
</feature>
<sequence>MKKIIAMLLVGLMLIGGTGAVFAQELAANDQQKLLDERYEMRELHFKAIKEFQEEFHKINQLKRERLGQRIEISEKHDTILDLYIVAKENGDREALFAAREIRKEIRAVNREIKALFEEVHSERKAFRVQVKNDDFKAAQIHLNNVISLLEKINDKLEIKKELLDSVIEVLSGDDVKL</sequence>
<evidence type="ECO:0000256" key="1">
    <source>
        <dbReference type="SAM" id="SignalP"/>
    </source>
</evidence>
<proteinExistence type="predicted"/>
<dbReference type="AlphaFoldDB" id="A0A1D2YUS1"/>
<feature type="signal peptide" evidence="1">
    <location>
        <begin position="1"/>
        <end position="23"/>
    </location>
</feature>
<name>A0A1D2YUS1_9BACI</name>
<keyword evidence="1" id="KW-0732">Signal</keyword>
<evidence type="ECO:0000313" key="2">
    <source>
        <dbReference type="EMBL" id="OEF99462.1"/>
    </source>
</evidence>
<dbReference type="OrthoDB" id="2966257at2"/>
<dbReference type="Proteomes" id="UP000243739">
    <property type="component" value="Unassembled WGS sequence"/>
</dbReference>
<dbReference type="EMBL" id="MIJF01000023">
    <property type="protein sequence ID" value="OEF99462.1"/>
    <property type="molecule type" value="Genomic_DNA"/>
</dbReference>
<evidence type="ECO:0000313" key="3">
    <source>
        <dbReference type="Proteomes" id="UP000243739"/>
    </source>
</evidence>
<reference evidence="2 3" key="1">
    <citation type="submission" date="2016-09" db="EMBL/GenBank/DDBJ databases">
        <title>Draft genome sequence for the type strain of Vulcanibacillus modesticaldus BR, a strictly anaerobic, moderately thermophilic, and nitrate-reducing bacterium from deep sea-hydrothermal vents of the Mid-Atlantic Ridge.</title>
        <authorList>
            <person name="Abin C.A."/>
            <person name="Hollibaugh J.T."/>
        </authorList>
    </citation>
    <scope>NUCLEOTIDE SEQUENCE [LARGE SCALE GENOMIC DNA]</scope>
    <source>
        <strain evidence="2 3">BR</strain>
    </source>
</reference>
<dbReference type="RefSeq" id="WP_069656695.1">
    <property type="nucleotide sequence ID" value="NZ_MIJF01000023.1"/>
</dbReference>
<organism evidence="2 3">
    <name type="scientific">Vulcanibacillus modesticaldus</name>
    <dbReference type="NCBI Taxonomy" id="337097"/>
    <lineage>
        <taxon>Bacteria</taxon>
        <taxon>Bacillati</taxon>
        <taxon>Bacillota</taxon>
        <taxon>Bacilli</taxon>
        <taxon>Bacillales</taxon>
        <taxon>Bacillaceae</taxon>
        <taxon>Vulcanibacillus</taxon>
    </lineage>
</organism>
<accession>A0A1D2YUS1</accession>